<evidence type="ECO:0000313" key="10">
    <source>
        <dbReference type="EMBL" id="ANI25789.1"/>
    </source>
</evidence>
<dbReference type="SUPFAM" id="SSF55257">
    <property type="entry name" value="RBP11-like subunits of RNA polymerase"/>
    <property type="match status" value="1"/>
</dbReference>
<dbReference type="GO" id="GO:0003677">
    <property type="term" value="F:DNA binding"/>
    <property type="evidence" value="ECO:0007669"/>
    <property type="project" value="UniProtKB-UniRule"/>
</dbReference>
<dbReference type="CDD" id="cd06928">
    <property type="entry name" value="RNAP_alpha_NTD"/>
    <property type="match status" value="1"/>
</dbReference>
<keyword evidence="4 8" id="KW-0808">Transferase</keyword>
<sequence>MVVDLLVNVAFNNLFYRKRNENMEKNSSTIRIYPEWKCVDDEQESNRRLHYSRFALSPLLVDQAMTIGVAMRRALLSEVEGICITSAKIVGTIHEYSTLEGVRESIDEILMNLRQIVLKGEATQQESASLFAQGPGVVTAGHINLPSSIRVVDPDQYIATLSKDTQLCIELVISQGKGNQINDYINNEEGFFRIDARFTPVQKANFSIYSLGEGRQQLLLLEIWTNRTLTPEEALYQAHNSLLNLFYTITPPIPSKNVSKNNKPACIEKNTVYNDINTSDQSGHVLNASVDTILSIDRPMEDVMNTKNISIDQLELSPRIYNCLKRANIDTLSDLASYTQEDLLKIKNFGKKSVEQVVTVLQERFGLKLSTKK</sequence>
<dbReference type="GO" id="GO:0009507">
    <property type="term" value="C:chloroplast"/>
    <property type="evidence" value="ECO:0007669"/>
    <property type="project" value="UniProtKB-SubCell"/>
</dbReference>
<feature type="domain" description="DNA-directed RNA polymerase RpoA/D/Rpb3-type" evidence="9">
    <location>
        <begin position="51"/>
        <end position="249"/>
    </location>
</feature>
<dbReference type="SUPFAM" id="SSF47789">
    <property type="entry name" value="C-terminal domain of RNA polymerase alpha subunit"/>
    <property type="match status" value="1"/>
</dbReference>
<feature type="region of interest" description="Alpha N-terminal domain (alpha-NTD)" evidence="8">
    <location>
        <begin position="1"/>
        <end position="277"/>
    </location>
</feature>
<organism evidence="10">
    <name type="scientific">Closterium baillyanum</name>
    <dbReference type="NCBI Taxonomy" id="1416941"/>
    <lineage>
        <taxon>Eukaryota</taxon>
        <taxon>Viridiplantae</taxon>
        <taxon>Streptophyta</taxon>
        <taxon>Zygnematophyceae</taxon>
        <taxon>Zygnematophycidae</taxon>
        <taxon>Desmidiales</taxon>
        <taxon>Closteriaceae</taxon>
        <taxon>Closterium</taxon>
    </lineage>
</organism>
<comment type="catalytic activity">
    <reaction evidence="7 8">
        <text>RNA(n) + a ribonucleoside 5'-triphosphate = RNA(n+1) + diphosphate</text>
        <dbReference type="Rhea" id="RHEA:21248"/>
        <dbReference type="Rhea" id="RHEA-COMP:14527"/>
        <dbReference type="Rhea" id="RHEA-COMP:17342"/>
        <dbReference type="ChEBI" id="CHEBI:33019"/>
        <dbReference type="ChEBI" id="CHEBI:61557"/>
        <dbReference type="ChEBI" id="CHEBI:140395"/>
        <dbReference type="EC" id="2.7.7.6"/>
    </reaction>
</comment>
<evidence type="ECO:0000256" key="2">
    <source>
        <dbReference type="ARBA" id="ARBA00007123"/>
    </source>
</evidence>
<gene>
    <name evidence="8 10" type="primary">rpoA</name>
</gene>
<evidence type="ECO:0000256" key="8">
    <source>
        <dbReference type="HAMAP-Rule" id="MF_00059"/>
    </source>
</evidence>
<dbReference type="InterPro" id="IPR011263">
    <property type="entry name" value="DNA-dir_RNA_pol_RpoA/D/Rpb3"/>
</dbReference>
<dbReference type="Gene3D" id="1.10.150.20">
    <property type="entry name" value="5' to 3' exonuclease, C-terminal subdomain"/>
    <property type="match status" value="1"/>
</dbReference>
<evidence type="ECO:0000256" key="4">
    <source>
        <dbReference type="ARBA" id="ARBA00022679"/>
    </source>
</evidence>
<keyword evidence="10" id="KW-0934">Plastid</keyword>
<comment type="subcellular location">
    <subcellularLocation>
        <location evidence="8">Plastid</location>
        <location evidence="8">Chloroplast</location>
    </subcellularLocation>
</comment>
<dbReference type="GO" id="GO:0000428">
    <property type="term" value="C:DNA-directed RNA polymerase complex"/>
    <property type="evidence" value="ECO:0007669"/>
    <property type="project" value="UniProtKB-KW"/>
</dbReference>
<comment type="domain">
    <text evidence="8">The N-terminal domain is essential for RNAP assembly and basal transcription, whereas the C-terminal domain is involved in interaction with transcriptional regulators and with upstream promoter elements.</text>
</comment>
<dbReference type="AlphaFoldDB" id="A0A191T5X0"/>
<evidence type="ECO:0000259" key="9">
    <source>
        <dbReference type="SMART" id="SM00662"/>
    </source>
</evidence>
<evidence type="ECO:0000256" key="5">
    <source>
        <dbReference type="ARBA" id="ARBA00022695"/>
    </source>
</evidence>
<evidence type="ECO:0000256" key="3">
    <source>
        <dbReference type="ARBA" id="ARBA00022478"/>
    </source>
</evidence>
<proteinExistence type="inferred from homology"/>
<dbReference type="SMART" id="SM00662">
    <property type="entry name" value="RPOLD"/>
    <property type="match status" value="1"/>
</dbReference>
<name>A0A191T5X0_9VIRI</name>
<evidence type="ECO:0000256" key="1">
    <source>
        <dbReference type="ARBA" id="ARBA00004026"/>
    </source>
</evidence>
<dbReference type="Pfam" id="PF01193">
    <property type="entry name" value="RNA_pol_L"/>
    <property type="match status" value="1"/>
</dbReference>
<comment type="function">
    <text evidence="1 8">DNA-dependent RNA polymerase catalyzes the transcription of DNA into RNA using the four ribonucleoside triphosphates as substrates.</text>
</comment>
<dbReference type="HAMAP" id="MF_00059">
    <property type="entry name" value="RNApol_bact_RpoA"/>
    <property type="match status" value="1"/>
</dbReference>
<keyword evidence="10" id="KW-0150">Chloroplast</keyword>
<dbReference type="NCBIfam" id="TIGR02027">
    <property type="entry name" value="rpoA"/>
    <property type="match status" value="1"/>
</dbReference>
<accession>A0A191T5X0</accession>
<dbReference type="EMBL" id="KU646494">
    <property type="protein sequence ID" value="ANI25789.1"/>
    <property type="molecule type" value="Genomic_DNA"/>
</dbReference>
<dbReference type="GeneID" id="27986674"/>
<dbReference type="Pfam" id="PF01000">
    <property type="entry name" value="RNA_pol_A_bac"/>
    <property type="match status" value="1"/>
</dbReference>
<dbReference type="SUPFAM" id="SSF56553">
    <property type="entry name" value="Insert subdomain of RNA polymerase alpha subunit"/>
    <property type="match status" value="1"/>
</dbReference>
<dbReference type="GO" id="GO:0046983">
    <property type="term" value="F:protein dimerization activity"/>
    <property type="evidence" value="ECO:0007669"/>
    <property type="project" value="InterPro"/>
</dbReference>
<feature type="region of interest" description="Alpha C-terminal domain (alpha-CTD)" evidence="8">
    <location>
        <begin position="304"/>
        <end position="373"/>
    </location>
</feature>
<dbReference type="Gene3D" id="3.30.1360.10">
    <property type="entry name" value="RNA polymerase, RBP11-like subunit"/>
    <property type="match status" value="1"/>
</dbReference>
<keyword evidence="3 8" id="KW-0240">DNA-directed RNA polymerase</keyword>
<dbReference type="InterPro" id="IPR011773">
    <property type="entry name" value="DNA-dir_RpoA"/>
</dbReference>
<geneLocation type="chloroplast" evidence="10"/>
<dbReference type="RefSeq" id="YP_009256793.1">
    <property type="nucleotide sequence ID" value="NC_030314.1"/>
</dbReference>
<dbReference type="InterPro" id="IPR036643">
    <property type="entry name" value="RNApol_insert_sf"/>
</dbReference>
<comment type="subunit">
    <text evidence="8">In plastids the minimal PEP RNA polymerase catalytic core is composed of four subunits: alpha, beta, beta', and beta''. When a (nuclear-encoded) sigma factor is associated with the core the holoenzyme is formed, which can initiate transcription.</text>
</comment>
<keyword evidence="6 8" id="KW-0804">Transcription</keyword>
<evidence type="ECO:0000256" key="6">
    <source>
        <dbReference type="ARBA" id="ARBA00023163"/>
    </source>
</evidence>
<dbReference type="Pfam" id="PF03118">
    <property type="entry name" value="RNA_pol_A_CTD"/>
    <property type="match status" value="1"/>
</dbReference>
<dbReference type="InterPro" id="IPR036603">
    <property type="entry name" value="RBP11-like"/>
</dbReference>
<dbReference type="GO" id="GO:0003899">
    <property type="term" value="F:DNA-directed RNA polymerase activity"/>
    <property type="evidence" value="ECO:0007669"/>
    <property type="project" value="UniProtKB-UniRule"/>
</dbReference>
<dbReference type="InterPro" id="IPR011260">
    <property type="entry name" value="RNAP_asu_C"/>
</dbReference>
<dbReference type="InterPro" id="IPR011262">
    <property type="entry name" value="DNA-dir_RNA_pol_insert"/>
</dbReference>
<protein>
    <recommendedName>
        <fullName evidence="8">DNA-directed RNA polymerase subunit alpha</fullName>
        <shortName evidence="8">PEP</shortName>
        <ecNumber evidence="8">2.7.7.6</ecNumber>
    </recommendedName>
    <alternativeName>
        <fullName evidence="8">Plastid-encoded RNA polymerase subunit alpha</fullName>
        <shortName evidence="8">RNA polymerase subunit alpha</shortName>
    </alternativeName>
</protein>
<dbReference type="FunFam" id="2.170.120.12:FF:000001">
    <property type="entry name" value="DNA-directed RNA polymerase subunit alpha"/>
    <property type="match status" value="1"/>
</dbReference>
<dbReference type="GO" id="GO:0006351">
    <property type="term" value="P:DNA-templated transcription"/>
    <property type="evidence" value="ECO:0007669"/>
    <property type="project" value="UniProtKB-UniRule"/>
</dbReference>
<dbReference type="Gene3D" id="2.170.120.12">
    <property type="entry name" value="DNA-directed RNA polymerase, insert domain"/>
    <property type="match status" value="1"/>
</dbReference>
<dbReference type="EC" id="2.7.7.6" evidence="8"/>
<reference evidence="10" key="1">
    <citation type="journal article" date="2016" name="Front. Plant Sci.">
        <title>Comparative Chloroplast Genome Analyses of Streptophyte Green Algae Uncover Major Structural Alterations in the Klebsormidiophyceae, Coleochaetophyceae and Zygnematophyceae.</title>
        <authorList>
            <person name="Lemieux C."/>
            <person name="Otis C."/>
            <person name="Turmel M."/>
        </authorList>
    </citation>
    <scope>NUCLEOTIDE SEQUENCE</scope>
</reference>
<comment type="similarity">
    <text evidence="2 8">Belongs to the RNA polymerase alpha chain family.</text>
</comment>
<keyword evidence="5 8" id="KW-0548">Nucleotidyltransferase</keyword>
<evidence type="ECO:0000256" key="7">
    <source>
        <dbReference type="ARBA" id="ARBA00048552"/>
    </source>
</evidence>